<dbReference type="PANTHER" id="PTHR11929">
    <property type="entry name" value="ALPHA- 1,3 -FUCOSYLTRANSFERASE"/>
    <property type="match status" value="1"/>
</dbReference>
<comment type="catalytic activity">
    <reaction evidence="17">
        <text>an alpha-Neu5Ac-(2-&gt;3)-beta-D-Gal-(1-&gt;4)-beta-D-GlcNAc-(1-&gt;3)-beta-D-Gal-(1-&gt;4)-beta-D-GlcNAc derivative + GDP-beta-L-fucose = an alpha-Neu5Ac-(2-&gt;3)-beta-D-Gal-(1-&gt;4)-beta-D-GlcNAc-(1-&gt;3)-beta-D-Gal-(1-&gt;4)-[alpha-L-Fuc-(1-&gt;3)]-beta-D-GlcNAc derivative + GDP + H(+)</text>
        <dbReference type="Rhea" id="RHEA:68044"/>
        <dbReference type="ChEBI" id="CHEBI:15378"/>
        <dbReference type="ChEBI" id="CHEBI:57273"/>
        <dbReference type="ChEBI" id="CHEBI:58189"/>
        <dbReference type="ChEBI" id="CHEBI:145343"/>
        <dbReference type="ChEBI" id="CHEBI:176900"/>
    </reaction>
    <physiologicalReaction direction="left-to-right" evidence="17">
        <dbReference type="Rhea" id="RHEA:68045"/>
    </physiologicalReaction>
</comment>
<evidence type="ECO:0000256" key="15">
    <source>
        <dbReference type="ARBA" id="ARBA00029329"/>
    </source>
</evidence>
<keyword evidence="14" id="KW-0325">Glycoprotein</keyword>
<keyword evidence="11" id="KW-0443">Lipid metabolism</keyword>
<feature type="domain" description="Fucosyltransferase C-terminal" evidence="25">
    <location>
        <begin position="180"/>
        <end position="356"/>
    </location>
</feature>
<dbReference type="PANTHER" id="PTHR11929:SF10">
    <property type="entry name" value="4-GALACTOSYL-N-ACETYLGLUCOSAMINIDE 3-ALPHA-L-FUCOSYLTRANSFERASE 9"/>
    <property type="match status" value="1"/>
</dbReference>
<comment type="catalytic activity">
    <reaction evidence="22">
        <text>beta-D-Gal-(1-&gt;4)-beta-D-GlcNAc-(1-&gt;3)-beta-D-Gal-(1-&gt;4)-D-Glc + GDP-beta-L-fucose = beta-D-Gal-(1-&gt;4)-[alpha-L-Fuc-(1-&gt;3)]-beta-D-GlcNAc-(1-&gt;3)-beta-D-Gal-(1-&gt;4)-D-Glc + GDP + H(+)</text>
        <dbReference type="Rhea" id="RHEA:77187"/>
        <dbReference type="ChEBI" id="CHEBI:15378"/>
        <dbReference type="ChEBI" id="CHEBI:57273"/>
        <dbReference type="ChEBI" id="CHEBI:58189"/>
        <dbReference type="ChEBI" id="CHEBI:60239"/>
        <dbReference type="ChEBI" id="CHEBI:61352"/>
    </reaction>
    <physiologicalReaction direction="left-to-right" evidence="22">
        <dbReference type="Rhea" id="RHEA:77188"/>
    </physiologicalReaction>
</comment>
<gene>
    <name evidence="27" type="primary">FUT9</name>
</gene>
<evidence type="ECO:0000256" key="9">
    <source>
        <dbReference type="ARBA" id="ARBA00022989"/>
    </source>
</evidence>
<dbReference type="SUPFAM" id="SSF53756">
    <property type="entry name" value="UDP-Glycosyltransferase/glycogen phosphorylase"/>
    <property type="match status" value="1"/>
</dbReference>
<dbReference type="GO" id="GO:0032580">
    <property type="term" value="C:Golgi cisterna membrane"/>
    <property type="evidence" value="ECO:0007669"/>
    <property type="project" value="UniProtKB-SubCell"/>
</dbReference>
<evidence type="ECO:0000256" key="19">
    <source>
        <dbReference type="ARBA" id="ARBA00036481"/>
    </source>
</evidence>
<dbReference type="Pfam" id="PF00852">
    <property type="entry name" value="Glyco_transf_10"/>
    <property type="match status" value="1"/>
</dbReference>
<dbReference type="GeneTree" id="ENSGT00940000164360"/>
<evidence type="ECO:0000259" key="25">
    <source>
        <dbReference type="Pfam" id="PF00852"/>
    </source>
</evidence>
<dbReference type="Gene3D" id="3.40.50.11660">
    <property type="entry name" value="Glycosyl transferase family 10, C-terminal domain"/>
    <property type="match status" value="1"/>
</dbReference>
<dbReference type="AlphaFoldDB" id="A0AAY5L7G3"/>
<comment type="catalytic activity">
    <reaction evidence="15">
        <text>a beta-D-galactosyl-(1-&gt;4)-N-acetyl-beta-D-glucosaminyl derivative + GDP-beta-L-fucose = a beta-D-galactosyl-(1-&gt;4)-[alpha-L-fucosyl-(1-&gt;3)]-N-acetyl-beta-D-glucosaminyl derivative + GDP + H(+)</text>
        <dbReference type="Rhea" id="RHEA:14257"/>
        <dbReference type="ChEBI" id="CHEBI:15378"/>
        <dbReference type="ChEBI" id="CHEBI:57273"/>
        <dbReference type="ChEBI" id="CHEBI:58189"/>
        <dbReference type="ChEBI" id="CHEBI:133507"/>
        <dbReference type="ChEBI" id="CHEBI:137941"/>
        <dbReference type="EC" id="2.4.1.152"/>
    </reaction>
    <physiologicalReaction direction="left-to-right" evidence="15">
        <dbReference type="Rhea" id="RHEA:14258"/>
    </physiologicalReaction>
</comment>
<evidence type="ECO:0000256" key="7">
    <source>
        <dbReference type="ARBA" id="ARBA00022692"/>
    </source>
</evidence>
<evidence type="ECO:0000256" key="1">
    <source>
        <dbReference type="ARBA" id="ARBA00004922"/>
    </source>
</evidence>
<evidence type="ECO:0000313" key="27">
    <source>
        <dbReference type="Ensembl" id="ENSELUP00000096455.1"/>
    </source>
</evidence>
<dbReference type="InterPro" id="IPR055270">
    <property type="entry name" value="Glyco_tran_10_C"/>
</dbReference>
<protein>
    <recommendedName>
        <fullName evidence="24">Fucosyltransferase</fullName>
        <ecNumber evidence="24">2.4.1.-</ecNumber>
    </recommendedName>
</protein>
<evidence type="ECO:0000256" key="20">
    <source>
        <dbReference type="ARBA" id="ARBA00036757"/>
    </source>
</evidence>
<comment type="pathway">
    <text evidence="2">Glycolipid biosynthesis.</text>
</comment>
<keyword evidence="28" id="KW-1185">Reference proteome</keyword>
<evidence type="ECO:0000256" key="5">
    <source>
        <dbReference type="ARBA" id="ARBA00022676"/>
    </source>
</evidence>
<dbReference type="InterPro" id="IPR001503">
    <property type="entry name" value="Glyco_trans_10"/>
</dbReference>
<dbReference type="Proteomes" id="UP000265140">
    <property type="component" value="Chromosome 18"/>
</dbReference>
<reference evidence="27 28" key="1">
    <citation type="submission" date="2020-02" db="EMBL/GenBank/DDBJ databases">
        <title>Esox lucius (northern pike) genome, fEsoLuc1, primary haplotype.</title>
        <authorList>
            <person name="Myers G."/>
            <person name="Karagic N."/>
            <person name="Meyer A."/>
            <person name="Pippel M."/>
            <person name="Reichard M."/>
            <person name="Winkler S."/>
            <person name="Tracey A."/>
            <person name="Sims Y."/>
            <person name="Howe K."/>
            <person name="Rhie A."/>
            <person name="Formenti G."/>
            <person name="Durbin R."/>
            <person name="Fedrigo O."/>
            <person name="Jarvis E.D."/>
        </authorList>
    </citation>
    <scope>NUCLEOTIDE SEQUENCE [LARGE SCALE GENOMIC DNA]</scope>
</reference>
<evidence type="ECO:0000256" key="22">
    <source>
        <dbReference type="ARBA" id="ARBA00043828"/>
    </source>
</evidence>
<keyword evidence="5 24" id="KW-0328">Glycosyltransferase</keyword>
<dbReference type="GO" id="GO:0006629">
    <property type="term" value="P:lipid metabolic process"/>
    <property type="evidence" value="ECO:0007669"/>
    <property type="project" value="UniProtKB-KW"/>
</dbReference>
<feature type="domain" description="Fucosyltransferase N-terminal" evidence="26">
    <location>
        <begin position="60"/>
        <end position="165"/>
    </location>
</feature>
<evidence type="ECO:0000256" key="12">
    <source>
        <dbReference type="ARBA" id="ARBA00023136"/>
    </source>
</evidence>
<evidence type="ECO:0000256" key="6">
    <source>
        <dbReference type="ARBA" id="ARBA00022679"/>
    </source>
</evidence>
<reference evidence="27" key="3">
    <citation type="submission" date="2025-09" db="UniProtKB">
        <authorList>
            <consortium name="Ensembl"/>
        </authorList>
    </citation>
    <scope>IDENTIFICATION</scope>
</reference>
<sequence>MLSGWLRVILFSVVCLGGFLILFLMYYKSVPSRLCPPHPAVSVSYSRKHENSSLSKKQPEKPMMLLWFWPENRKFDFSDCATLFNIDGCHLTDDQSLYEEADSVLIFHKSIKNDLTNLPSIRPPFQEWIWYHMESPTNTVKIPGIENLFNLTLSYREDADIPVRWRLTARKGMGEDFVLPKKDKLVCWIVDDNNAETETGVRSKYYSELVKYIKVEDLGNLRSEDYFSVLSSCKFFLSFENSIHKDYITEKLNGPLVAGTVPVVLGPPRQNYEVFVPGDSFIHVNDFPNAKAVAEFLLKLDKDDSAYLRYFQWRKNFSAQRHLVQLNQEFIQAICYACDHVGKHRDYRVVHDIYKWHFG</sequence>
<evidence type="ECO:0000256" key="17">
    <source>
        <dbReference type="ARBA" id="ARBA00036234"/>
    </source>
</evidence>
<keyword evidence="9 24" id="KW-1133">Transmembrane helix</keyword>
<evidence type="ECO:0000313" key="28">
    <source>
        <dbReference type="Proteomes" id="UP000265140"/>
    </source>
</evidence>
<comment type="subcellular location">
    <subcellularLocation>
        <location evidence="24">Golgi apparatus</location>
        <location evidence="24">Golgi stack membrane</location>
        <topology evidence="24">Single-pass type II membrane protein</topology>
    </subcellularLocation>
    <subcellularLocation>
        <location evidence="21">Golgi apparatus</location>
        <location evidence="21">trans-Golgi network membrane</location>
        <topology evidence="21">Single-pass type II membrane protein</topology>
    </subcellularLocation>
</comment>
<dbReference type="Ensembl" id="ENSELUT00000088425.1">
    <property type="protein sequence ID" value="ENSELUP00000096455.1"/>
    <property type="gene ID" value="ENSELUG00000036706.1"/>
</dbReference>
<dbReference type="GO" id="GO:0017083">
    <property type="term" value="F:4-galactosyl-N-acetylglucosaminide 3-alpha-L-fucosyltransferase activity"/>
    <property type="evidence" value="ECO:0007669"/>
    <property type="project" value="UniProtKB-EC"/>
</dbReference>
<comment type="catalytic activity">
    <reaction evidence="19">
        <text>an N-acetyl-alpha-neuraminyl-(2-&gt;3)-beta-D-galactosyl-(1-&gt;4)-N-acetyl-beta-D-glucosaminyl derivative + GDP-beta-L-fucose = an alpha-Neu5Ac-(2-&gt;3)-beta-D-Gal-(1-&gt;4)-[alpha-L-Fuc-(1-&gt;3)]-beta-D-GlcNAc derivative + GDP + H(+)</text>
        <dbReference type="Rhea" id="RHEA:56076"/>
        <dbReference type="ChEBI" id="CHEBI:15378"/>
        <dbReference type="ChEBI" id="CHEBI:57273"/>
        <dbReference type="ChEBI" id="CHEBI:58189"/>
        <dbReference type="ChEBI" id="CHEBI:136545"/>
        <dbReference type="ChEBI" id="CHEBI:139509"/>
    </reaction>
    <physiologicalReaction direction="left-to-right" evidence="19">
        <dbReference type="Rhea" id="RHEA:56077"/>
    </physiologicalReaction>
</comment>
<comment type="catalytic activity">
    <reaction evidence="20">
        <text>a neolactoside nLc4Cer + GDP-beta-L-fucose = a neolactoside III(3)-alpha-Fuc-nLc4Cer + GDP + H(+)</text>
        <dbReference type="Rhea" id="RHEA:48376"/>
        <dbReference type="ChEBI" id="CHEBI:15378"/>
        <dbReference type="ChEBI" id="CHEBI:57273"/>
        <dbReference type="ChEBI" id="CHEBI:58189"/>
        <dbReference type="ChEBI" id="CHEBI:90376"/>
        <dbReference type="ChEBI" id="CHEBI:90379"/>
    </reaction>
    <physiologicalReaction direction="left-to-right" evidence="20">
        <dbReference type="Rhea" id="RHEA:48377"/>
    </physiologicalReaction>
</comment>
<evidence type="ECO:0000256" key="11">
    <source>
        <dbReference type="ARBA" id="ARBA00023098"/>
    </source>
</evidence>
<evidence type="ECO:0000259" key="26">
    <source>
        <dbReference type="Pfam" id="PF17039"/>
    </source>
</evidence>
<reference evidence="27" key="2">
    <citation type="submission" date="2025-08" db="UniProtKB">
        <authorList>
            <consortium name="Ensembl"/>
        </authorList>
    </citation>
    <scope>IDENTIFICATION</scope>
</reference>
<keyword evidence="12 24" id="KW-0472">Membrane</keyword>
<name>A0AAY5L7G3_ESOLU</name>
<comment type="subunit">
    <text evidence="4">Homodimer.</text>
</comment>
<dbReference type="EC" id="2.4.1.-" evidence="24"/>
<dbReference type="InterPro" id="IPR038577">
    <property type="entry name" value="GT10-like_C_sf"/>
</dbReference>
<keyword evidence="8" id="KW-0735">Signal-anchor</keyword>
<keyword evidence="13" id="KW-1015">Disulfide bond</keyword>
<evidence type="ECO:0000256" key="2">
    <source>
        <dbReference type="ARBA" id="ARBA00004934"/>
    </source>
</evidence>
<organism evidence="27 28">
    <name type="scientific">Esox lucius</name>
    <name type="common">Northern pike</name>
    <dbReference type="NCBI Taxonomy" id="8010"/>
    <lineage>
        <taxon>Eukaryota</taxon>
        <taxon>Metazoa</taxon>
        <taxon>Chordata</taxon>
        <taxon>Craniata</taxon>
        <taxon>Vertebrata</taxon>
        <taxon>Euteleostomi</taxon>
        <taxon>Actinopterygii</taxon>
        <taxon>Neopterygii</taxon>
        <taxon>Teleostei</taxon>
        <taxon>Protacanthopterygii</taxon>
        <taxon>Esociformes</taxon>
        <taxon>Esocidae</taxon>
        <taxon>Esox</taxon>
    </lineage>
</organism>
<evidence type="ECO:0000256" key="3">
    <source>
        <dbReference type="ARBA" id="ARBA00008919"/>
    </source>
</evidence>
<dbReference type="InterPro" id="IPR031481">
    <property type="entry name" value="Glyco_tran_10_N"/>
</dbReference>
<keyword evidence="6 24" id="KW-0808">Transferase</keyword>
<evidence type="ECO:0000256" key="8">
    <source>
        <dbReference type="ARBA" id="ARBA00022968"/>
    </source>
</evidence>
<comment type="catalytic activity">
    <reaction evidence="16">
        <text>alpha-D-galactosyl-(1-&gt;3)-beta-D-galactosyl-(1-&gt;4)-N-acetyl-beta-D-glucosaminyl-(1-&gt;3)-beta-D-galactosyl-(1-&gt;4)-beta-D-glucosyl-(1&lt;-&gt;1')-ceramide + GDP-beta-L-fucose = a neolactoside IV(3)-alpha-Gal,III(3)-alpha-Fuc-nLc4Cer + GDP + H(+)</text>
        <dbReference type="Rhea" id="RHEA:48380"/>
        <dbReference type="ChEBI" id="CHEBI:15378"/>
        <dbReference type="ChEBI" id="CHEBI:57273"/>
        <dbReference type="ChEBI" id="CHEBI:58189"/>
        <dbReference type="ChEBI" id="CHEBI:90380"/>
        <dbReference type="ChEBI" id="CHEBI:90381"/>
    </reaction>
    <physiologicalReaction direction="left-to-right" evidence="16">
        <dbReference type="Rhea" id="RHEA:48381"/>
    </physiologicalReaction>
</comment>
<keyword evidence="7 24" id="KW-0812">Transmembrane</keyword>
<evidence type="ECO:0000256" key="10">
    <source>
        <dbReference type="ARBA" id="ARBA00023034"/>
    </source>
</evidence>
<dbReference type="Pfam" id="PF17039">
    <property type="entry name" value="Glyco_tran_10_N"/>
    <property type="match status" value="1"/>
</dbReference>
<evidence type="ECO:0000256" key="24">
    <source>
        <dbReference type="RuleBase" id="RU003832"/>
    </source>
</evidence>
<proteinExistence type="inferred from homology"/>
<dbReference type="FunFam" id="3.40.50.11660:FF:000001">
    <property type="entry name" value="alpha-(1,3)-fucosyltransferase 9"/>
    <property type="match status" value="1"/>
</dbReference>
<comment type="catalytic activity">
    <reaction evidence="23">
        <text>an alpha-L-Fuc-(1-&gt;2)-beta-D-Gal-(1-&gt;4)-beta-D-GlcNAc derivative + GDP-beta-L-fucose = an alpha-L-Fuc-(1-&gt;2)-beta-D-Gal-(1-&gt;4)-[alpha-L-Fuc-(1-&gt;3)]-beta-D-GlcNAc derivative + GDP + H(+)</text>
        <dbReference type="Rhea" id="RHEA:77191"/>
        <dbReference type="ChEBI" id="CHEBI:15378"/>
        <dbReference type="ChEBI" id="CHEBI:57273"/>
        <dbReference type="ChEBI" id="CHEBI:58189"/>
        <dbReference type="ChEBI" id="CHEBI:133510"/>
        <dbReference type="ChEBI" id="CHEBI:195560"/>
    </reaction>
    <physiologicalReaction direction="left-to-right" evidence="23">
        <dbReference type="Rhea" id="RHEA:77192"/>
    </physiologicalReaction>
</comment>
<accession>A0AAY5L7G3</accession>
<evidence type="ECO:0000256" key="18">
    <source>
        <dbReference type="ARBA" id="ARBA00036295"/>
    </source>
</evidence>
<keyword evidence="10 24" id="KW-0333">Golgi apparatus</keyword>
<evidence type="ECO:0000256" key="23">
    <source>
        <dbReference type="ARBA" id="ARBA00043838"/>
    </source>
</evidence>
<evidence type="ECO:0000256" key="21">
    <source>
        <dbReference type="ARBA" id="ARBA00037848"/>
    </source>
</evidence>
<evidence type="ECO:0000256" key="16">
    <source>
        <dbReference type="ARBA" id="ARBA00036053"/>
    </source>
</evidence>
<evidence type="ECO:0000256" key="4">
    <source>
        <dbReference type="ARBA" id="ARBA00011738"/>
    </source>
</evidence>
<comment type="pathway">
    <text evidence="1">Protein modification; protein glycosylation.</text>
</comment>
<evidence type="ECO:0000256" key="14">
    <source>
        <dbReference type="ARBA" id="ARBA00023180"/>
    </source>
</evidence>
<evidence type="ECO:0000256" key="13">
    <source>
        <dbReference type="ARBA" id="ARBA00023157"/>
    </source>
</evidence>
<feature type="transmembrane region" description="Helical" evidence="24">
    <location>
        <begin position="6"/>
        <end position="27"/>
    </location>
</feature>
<comment type="similarity">
    <text evidence="3 24">Belongs to the glycosyltransferase 10 family.</text>
</comment>
<comment type="catalytic activity">
    <reaction evidence="18">
        <text>alpha-N-glycoloylneuraminosyl-(2-&gt;3)-beta-D-galactosyl-(1-&gt;4)-N-acetyl-beta-D-glucosaminyl-(1-&gt;3)-beta-D-galactosyl-(1-&gt;4)-N-acetyl-beta-D-glucosaminyl-(1-&gt;3)-beta-D-galactosyl-(1-&gt;4)-beta-D-glucosyl-(1&lt;-&gt;1')-ceramide + GDP-beta-L-fucose = alpha-N-glycoloylneuraminosyl-(2-&gt;3)-beta-D-galactosyl-(1-&gt;4)-N-acetyl-beta-D-glucosaminyl-(1-&gt;3)-beta-D-galactosyl-(1-&gt;4)-[alpha-L-fucosyl-(1-&gt;3)]-N-acetyl-beta-D-glucosaminyl-(1-&gt;3)-beta-D-galactosyl-(1-&gt;4)-beta-D-glucosyl-(1&lt;-&gt;1')-ceramide + GDP + H(+)</text>
        <dbReference type="Rhea" id="RHEA:48388"/>
        <dbReference type="ChEBI" id="CHEBI:15378"/>
        <dbReference type="ChEBI" id="CHEBI:57273"/>
        <dbReference type="ChEBI" id="CHEBI:58189"/>
        <dbReference type="ChEBI" id="CHEBI:90383"/>
        <dbReference type="ChEBI" id="CHEBI:90384"/>
    </reaction>
    <physiologicalReaction direction="left-to-right" evidence="18">
        <dbReference type="Rhea" id="RHEA:48389"/>
    </physiologicalReaction>
</comment>